<evidence type="ECO:0008006" key="6">
    <source>
        <dbReference type="Google" id="ProtNLM"/>
    </source>
</evidence>
<feature type="chain" id="PRO_5020377981" description="Lipoprotein" evidence="1">
    <location>
        <begin position="22"/>
        <end position="192"/>
    </location>
</feature>
<dbReference type="EMBL" id="RCXL01000003">
    <property type="protein sequence ID" value="RYT77446.1"/>
    <property type="molecule type" value="Genomic_DNA"/>
</dbReference>
<feature type="signal peptide" evidence="1">
    <location>
        <begin position="1"/>
        <end position="21"/>
    </location>
</feature>
<protein>
    <recommendedName>
        <fullName evidence="6">Lipoprotein</fullName>
    </recommendedName>
</protein>
<keyword evidence="1" id="KW-0732">Signal</keyword>
<name>A0A4Q5H7F0_9BACE</name>
<dbReference type="AlphaFoldDB" id="A0A4Q5H7F0"/>
<evidence type="ECO:0000313" key="4">
    <source>
        <dbReference type="Proteomes" id="UP000291917"/>
    </source>
</evidence>
<dbReference type="EMBL" id="VVZX01000003">
    <property type="protein sequence ID" value="KAA5276192.1"/>
    <property type="molecule type" value="Genomic_DNA"/>
</dbReference>
<accession>A0A4Q5H7F0</accession>
<reference evidence="2 5" key="1">
    <citation type="journal article" date="2019" name="Nat. Med.">
        <title>A library of human gut bacterial isolates paired with longitudinal multiomics data enables mechanistic microbiome research.</title>
        <authorList>
            <person name="Poyet M."/>
            <person name="Groussin M."/>
            <person name="Gibbons S.M."/>
            <person name="Avila-Pacheco J."/>
            <person name="Jiang X."/>
            <person name="Kearney S.M."/>
            <person name="Perrotta A.R."/>
            <person name="Berdy B."/>
            <person name="Zhao S."/>
            <person name="Lieberman T.D."/>
            <person name="Swanson P.K."/>
            <person name="Smith M."/>
            <person name="Roesemann S."/>
            <person name="Alexander J.E."/>
            <person name="Rich S.A."/>
            <person name="Livny J."/>
            <person name="Vlamakis H."/>
            <person name="Clish C."/>
            <person name="Bullock K."/>
            <person name="Deik A."/>
            <person name="Scott J."/>
            <person name="Pierce K.A."/>
            <person name="Xavier R.J."/>
            <person name="Alm E.J."/>
        </authorList>
    </citation>
    <scope>NUCLEOTIDE SEQUENCE [LARGE SCALE GENOMIC DNA]</scope>
    <source>
        <strain evidence="2 5">BIOML-A1</strain>
    </source>
</reference>
<evidence type="ECO:0000313" key="3">
    <source>
        <dbReference type="EMBL" id="RYT77446.1"/>
    </source>
</evidence>
<dbReference type="PROSITE" id="PS51257">
    <property type="entry name" value="PROKAR_LIPOPROTEIN"/>
    <property type="match status" value="1"/>
</dbReference>
<dbReference type="RefSeq" id="WP_130088844.1">
    <property type="nucleotide sequence ID" value="NZ_RCXL01000003.1"/>
</dbReference>
<keyword evidence="5" id="KW-1185">Reference proteome</keyword>
<evidence type="ECO:0000256" key="1">
    <source>
        <dbReference type="SAM" id="SignalP"/>
    </source>
</evidence>
<proteinExistence type="predicted"/>
<evidence type="ECO:0000313" key="2">
    <source>
        <dbReference type="EMBL" id="KAA5276192.1"/>
    </source>
</evidence>
<evidence type="ECO:0000313" key="5">
    <source>
        <dbReference type="Proteomes" id="UP000335496"/>
    </source>
</evidence>
<dbReference type="Proteomes" id="UP000335496">
    <property type="component" value="Unassembled WGS sequence"/>
</dbReference>
<gene>
    <name evidence="3" type="ORF">EAJ03_02565</name>
    <name evidence="2" type="ORF">F2Z23_02570</name>
</gene>
<organism evidence="3 4">
    <name type="scientific">Bacteroides eggerthii</name>
    <dbReference type="NCBI Taxonomy" id="28111"/>
    <lineage>
        <taxon>Bacteria</taxon>
        <taxon>Pseudomonadati</taxon>
        <taxon>Bacteroidota</taxon>
        <taxon>Bacteroidia</taxon>
        <taxon>Bacteroidales</taxon>
        <taxon>Bacteroidaceae</taxon>
        <taxon>Bacteroides</taxon>
    </lineage>
</organism>
<dbReference type="Proteomes" id="UP000291917">
    <property type="component" value="Unassembled WGS sequence"/>
</dbReference>
<comment type="caution">
    <text evidence="3">The sequence shown here is derived from an EMBL/GenBank/DDBJ whole genome shotgun (WGS) entry which is preliminary data.</text>
</comment>
<sequence>MKKLTLFALAFALLTSCSSNDDEGNKDLQEIWLNSYTAFTPQSDYEQTSAEFYFFPANNGEEFITERKTFNGTVSEYQSLKDETFDLLNQGQIKLNNGEIIKASYSAYVSSSDTKYKSIFLPIGRYFVAAIYKGAKNGYLWLYSTKYAAKYYDVKEAYNPLSLDVVFPCDINHYGLIDWVSWNEKFNYDFHF</sequence>
<reference evidence="3 4" key="2">
    <citation type="journal article" date="2019" name="Science, e1252229">
        <title>Invertible promoters mediate bacterial phase variation, antibiotic resistance, and host adaptation in the gut.</title>
        <authorList>
            <person name="Jiang X."/>
            <person name="Hall A.B."/>
            <person name="Arthur T.D."/>
            <person name="Plichta D.R."/>
            <person name="Covington C.T."/>
            <person name="Poyet M."/>
            <person name="Crothers J."/>
            <person name="Moses P.L."/>
            <person name="Tolonen A.C."/>
            <person name="Vlamakis H."/>
            <person name="Alm E.J."/>
            <person name="Xavier R.J."/>
        </authorList>
    </citation>
    <scope>NUCLEOTIDE SEQUENCE [LARGE SCALE GENOMIC DNA]</scope>
    <source>
        <strain evidence="4">bj_0095</strain>
        <strain evidence="3">Bj_0095</strain>
    </source>
</reference>